<proteinExistence type="predicted"/>
<organism evidence="2 3">
    <name type="scientific">Caerostris darwini</name>
    <dbReference type="NCBI Taxonomy" id="1538125"/>
    <lineage>
        <taxon>Eukaryota</taxon>
        <taxon>Metazoa</taxon>
        <taxon>Ecdysozoa</taxon>
        <taxon>Arthropoda</taxon>
        <taxon>Chelicerata</taxon>
        <taxon>Arachnida</taxon>
        <taxon>Araneae</taxon>
        <taxon>Araneomorphae</taxon>
        <taxon>Entelegynae</taxon>
        <taxon>Araneoidea</taxon>
        <taxon>Araneidae</taxon>
        <taxon>Caerostris</taxon>
    </lineage>
</organism>
<dbReference type="Proteomes" id="UP001054837">
    <property type="component" value="Unassembled WGS sequence"/>
</dbReference>
<name>A0AAV4VE85_9ARAC</name>
<sequence length="127" mass="13965">MFVSNYEGVGGRRALLKIVLRIPVRRPLDLILDRLTCRPRVGLSAGDGGGGRETSPPNWKRANHFSSSITGSDSESSWREWTGINWPITAITLSSDGGVGLHEFGALSPSRGIREIFSFNIFVEEHL</sequence>
<comment type="caution">
    <text evidence="2">The sequence shown here is derived from an EMBL/GenBank/DDBJ whole genome shotgun (WGS) entry which is preliminary data.</text>
</comment>
<protein>
    <submittedName>
        <fullName evidence="2">Uncharacterized protein</fullName>
    </submittedName>
</protein>
<dbReference type="EMBL" id="BPLQ01012923">
    <property type="protein sequence ID" value="GIY68706.1"/>
    <property type="molecule type" value="Genomic_DNA"/>
</dbReference>
<evidence type="ECO:0000313" key="2">
    <source>
        <dbReference type="EMBL" id="GIY68706.1"/>
    </source>
</evidence>
<keyword evidence="3" id="KW-1185">Reference proteome</keyword>
<gene>
    <name evidence="2" type="ORF">CDAR_315351</name>
</gene>
<evidence type="ECO:0000256" key="1">
    <source>
        <dbReference type="SAM" id="MobiDB-lite"/>
    </source>
</evidence>
<accession>A0AAV4VE85</accession>
<evidence type="ECO:0000313" key="3">
    <source>
        <dbReference type="Proteomes" id="UP001054837"/>
    </source>
</evidence>
<reference evidence="2 3" key="1">
    <citation type="submission" date="2021-06" db="EMBL/GenBank/DDBJ databases">
        <title>Caerostris darwini draft genome.</title>
        <authorList>
            <person name="Kono N."/>
            <person name="Arakawa K."/>
        </authorList>
    </citation>
    <scope>NUCLEOTIDE SEQUENCE [LARGE SCALE GENOMIC DNA]</scope>
</reference>
<feature type="region of interest" description="Disordered" evidence="1">
    <location>
        <begin position="43"/>
        <end position="74"/>
    </location>
</feature>
<dbReference type="AlphaFoldDB" id="A0AAV4VE85"/>